<dbReference type="PANTHER" id="PTHR11135">
    <property type="entry name" value="HISTONE ACETYLTRANSFERASE-RELATED"/>
    <property type="match status" value="1"/>
</dbReference>
<dbReference type="SUPFAM" id="SSF102114">
    <property type="entry name" value="Radical SAM enzymes"/>
    <property type="match status" value="1"/>
</dbReference>
<dbReference type="EMBL" id="PFQG01000101">
    <property type="protein sequence ID" value="PJA22534.1"/>
    <property type="molecule type" value="Genomic_DNA"/>
</dbReference>
<dbReference type="GO" id="GO:0046872">
    <property type="term" value="F:metal ion binding"/>
    <property type="evidence" value="ECO:0007669"/>
    <property type="project" value="UniProtKB-KW"/>
</dbReference>
<dbReference type="GO" id="GO:0016740">
    <property type="term" value="F:transferase activity"/>
    <property type="evidence" value="ECO:0007669"/>
    <property type="project" value="UniProtKB-KW"/>
</dbReference>
<proteinExistence type="predicted"/>
<keyword evidence="4" id="KW-0408">Iron</keyword>
<keyword evidence="5" id="KW-0411">Iron-sulfur</keyword>
<evidence type="ECO:0000259" key="6">
    <source>
        <dbReference type="Pfam" id="PF13673"/>
    </source>
</evidence>
<feature type="domain" description="Radical SAM C-terminal extension" evidence="7">
    <location>
        <begin position="53"/>
        <end position="132"/>
    </location>
</feature>
<keyword evidence="3" id="KW-0479">Metal-binding</keyword>
<evidence type="ECO:0000256" key="3">
    <source>
        <dbReference type="ARBA" id="ARBA00022723"/>
    </source>
</evidence>
<dbReference type="InterPro" id="IPR000182">
    <property type="entry name" value="GNAT_dom"/>
</dbReference>
<protein>
    <submittedName>
        <fullName evidence="8">Histone acetyltransferase</fullName>
    </submittedName>
</protein>
<feature type="non-terminal residue" evidence="8">
    <location>
        <position position="1"/>
    </location>
</feature>
<evidence type="ECO:0000259" key="7">
    <source>
        <dbReference type="Pfam" id="PF16199"/>
    </source>
</evidence>
<evidence type="ECO:0000256" key="4">
    <source>
        <dbReference type="ARBA" id="ARBA00023004"/>
    </source>
</evidence>
<dbReference type="Gene3D" id="3.40.630.30">
    <property type="match status" value="1"/>
</dbReference>
<keyword evidence="8" id="KW-0808">Transferase</keyword>
<dbReference type="Pfam" id="PF13673">
    <property type="entry name" value="Acetyltransf_10"/>
    <property type="match status" value="1"/>
</dbReference>
<evidence type="ECO:0000256" key="2">
    <source>
        <dbReference type="ARBA" id="ARBA00022691"/>
    </source>
</evidence>
<dbReference type="InterPro" id="IPR039661">
    <property type="entry name" value="ELP3"/>
</dbReference>
<dbReference type="GO" id="GO:0005737">
    <property type="term" value="C:cytoplasm"/>
    <property type="evidence" value="ECO:0007669"/>
    <property type="project" value="TreeGrafter"/>
</dbReference>
<feature type="domain" description="N-acetyltransferase" evidence="6">
    <location>
        <begin position="220"/>
        <end position="263"/>
    </location>
</feature>
<dbReference type="GO" id="GO:0002926">
    <property type="term" value="P:tRNA wobble base 5-methoxycarbonylmethyl-2-thiouridinylation"/>
    <property type="evidence" value="ECO:0007669"/>
    <property type="project" value="TreeGrafter"/>
</dbReference>
<name>A0A2M7W671_9BACT</name>
<dbReference type="Pfam" id="PF16199">
    <property type="entry name" value="Radical_SAM_C"/>
    <property type="match status" value="1"/>
</dbReference>
<dbReference type="InterPro" id="IPR016181">
    <property type="entry name" value="Acyl_CoA_acyltransferase"/>
</dbReference>
<dbReference type="Proteomes" id="UP000228627">
    <property type="component" value="Unassembled WGS sequence"/>
</dbReference>
<organism evidence="8 9">
    <name type="scientific">Candidatus Beckwithbacteria bacterium CG_4_10_14_0_2_um_filter_47_25</name>
    <dbReference type="NCBI Taxonomy" id="1974493"/>
    <lineage>
        <taxon>Bacteria</taxon>
        <taxon>Candidatus Beckwithiibacteriota</taxon>
    </lineage>
</organism>
<dbReference type="GO" id="GO:0033588">
    <property type="term" value="C:elongator holoenzyme complex"/>
    <property type="evidence" value="ECO:0007669"/>
    <property type="project" value="TreeGrafter"/>
</dbReference>
<evidence type="ECO:0000313" key="8">
    <source>
        <dbReference type="EMBL" id="PJA22534.1"/>
    </source>
</evidence>
<evidence type="ECO:0000313" key="9">
    <source>
        <dbReference type="Proteomes" id="UP000228627"/>
    </source>
</evidence>
<sequence length="274" mass="31470">RGHTVAATKKAIKLLRSFGFKIQAHWMANLYGSTPAKDIADFKKLFGQIWYRPDELKIYPCSLIETAELMNYCRKKLWRPYSRAELMRVMVLVLPMVEPYCRVSRMIRDFSSDDIVVGNKTTNFRQLVEARAKNIKEIRYREIKNILVKPDDLRLEIITYTTSIGREKFLQWVTKENQIAGFLRLCLPRVEAPVKELAGAAIIRELHVYGHALALGGLGRTQHSGLGKQLLAAAERLAKGYKKLSVISSIGTKKYYQKHGFKDGQLYQHLQLVD</sequence>
<gene>
    <name evidence="8" type="ORF">COX59_02675</name>
</gene>
<dbReference type="InterPro" id="IPR058240">
    <property type="entry name" value="rSAM_sf"/>
</dbReference>
<dbReference type="AlphaFoldDB" id="A0A2M7W671"/>
<evidence type="ECO:0000256" key="5">
    <source>
        <dbReference type="ARBA" id="ARBA00023014"/>
    </source>
</evidence>
<dbReference type="SUPFAM" id="SSF55729">
    <property type="entry name" value="Acyl-CoA N-acyltransferases (Nat)"/>
    <property type="match status" value="1"/>
</dbReference>
<comment type="caution">
    <text evidence="8">The sequence shown here is derived from an EMBL/GenBank/DDBJ whole genome shotgun (WGS) entry which is preliminary data.</text>
</comment>
<evidence type="ECO:0000256" key="1">
    <source>
        <dbReference type="ARBA" id="ARBA00022485"/>
    </source>
</evidence>
<accession>A0A2M7W671</accession>
<keyword evidence="1" id="KW-0004">4Fe-4S</keyword>
<dbReference type="PANTHER" id="PTHR11135:SF2">
    <property type="entry name" value="ELONGATOR COMPLEX PROTEIN 3"/>
    <property type="match status" value="1"/>
</dbReference>
<dbReference type="GO" id="GO:0051539">
    <property type="term" value="F:4 iron, 4 sulfur cluster binding"/>
    <property type="evidence" value="ECO:0007669"/>
    <property type="project" value="UniProtKB-KW"/>
</dbReference>
<dbReference type="InterPro" id="IPR032432">
    <property type="entry name" value="Radical_SAM_C"/>
</dbReference>
<keyword evidence="2" id="KW-0949">S-adenosyl-L-methionine</keyword>
<reference evidence="9" key="1">
    <citation type="submission" date="2017-09" db="EMBL/GenBank/DDBJ databases">
        <title>Depth-based differentiation of microbial function through sediment-hosted aquifers and enrichment of novel symbionts in the deep terrestrial subsurface.</title>
        <authorList>
            <person name="Probst A.J."/>
            <person name="Ladd B."/>
            <person name="Jarett J.K."/>
            <person name="Geller-Mcgrath D.E."/>
            <person name="Sieber C.M.K."/>
            <person name="Emerson J.B."/>
            <person name="Anantharaman K."/>
            <person name="Thomas B.C."/>
            <person name="Malmstrom R."/>
            <person name="Stieglmeier M."/>
            <person name="Klingl A."/>
            <person name="Woyke T."/>
            <person name="Ryan C.M."/>
            <person name="Banfield J.F."/>
        </authorList>
    </citation>
    <scope>NUCLEOTIDE SEQUENCE [LARGE SCALE GENOMIC DNA]</scope>
</reference>